<protein>
    <recommendedName>
        <fullName evidence="3">Chondroitin proteoglycan 4 domain-containing protein</fullName>
    </recommendedName>
</protein>
<feature type="non-terminal residue" evidence="2">
    <location>
        <position position="1"/>
    </location>
</feature>
<feature type="non-terminal residue" evidence="2">
    <location>
        <position position="398"/>
    </location>
</feature>
<dbReference type="PANTHER" id="PTHR36944">
    <property type="entry name" value="PROTEIN CBG02791-RELATED"/>
    <property type="match status" value="1"/>
</dbReference>
<accession>A0A085N7E7</accession>
<evidence type="ECO:0008006" key="3">
    <source>
        <dbReference type="Google" id="ProtNLM"/>
    </source>
</evidence>
<reference evidence="2" key="1">
    <citation type="journal article" date="2014" name="Nat. Genet.">
        <title>Genome and transcriptome of the porcine whipworm Trichuris suis.</title>
        <authorList>
            <person name="Jex A.R."/>
            <person name="Nejsum P."/>
            <person name="Schwarz E.M."/>
            <person name="Hu L."/>
            <person name="Young N.D."/>
            <person name="Hall R.S."/>
            <person name="Korhonen P.K."/>
            <person name="Liao S."/>
            <person name="Thamsborg S."/>
            <person name="Xia J."/>
            <person name="Xu P."/>
            <person name="Wang S."/>
            <person name="Scheerlinck J.P."/>
            <person name="Hofmann A."/>
            <person name="Sternberg P.W."/>
            <person name="Wang J."/>
            <person name="Gasser R.B."/>
        </authorList>
    </citation>
    <scope>NUCLEOTIDE SEQUENCE [LARGE SCALE GENOMIC DNA]</scope>
    <source>
        <strain evidence="2">DCEP-RM93F</strain>
    </source>
</reference>
<dbReference type="EMBL" id="KL367539">
    <property type="protein sequence ID" value="KFD65393.1"/>
    <property type="molecule type" value="Genomic_DNA"/>
</dbReference>
<dbReference type="AlphaFoldDB" id="A0A085N7E7"/>
<evidence type="ECO:0000313" key="2">
    <source>
        <dbReference type="EMBL" id="KFD65393.1"/>
    </source>
</evidence>
<dbReference type="PANTHER" id="PTHR36944:SF4">
    <property type="entry name" value="CPG4 DOMAIN-CONTAINING PROTEIN"/>
    <property type="match status" value="1"/>
</dbReference>
<proteinExistence type="predicted"/>
<evidence type="ECO:0000256" key="1">
    <source>
        <dbReference type="SAM" id="MobiDB-lite"/>
    </source>
</evidence>
<gene>
    <name evidence="2" type="ORF">M514_08749</name>
</gene>
<dbReference type="Proteomes" id="UP000030758">
    <property type="component" value="Unassembled WGS sequence"/>
</dbReference>
<organism evidence="2">
    <name type="scientific">Trichuris suis</name>
    <name type="common">pig whipworm</name>
    <dbReference type="NCBI Taxonomy" id="68888"/>
    <lineage>
        <taxon>Eukaryota</taxon>
        <taxon>Metazoa</taxon>
        <taxon>Ecdysozoa</taxon>
        <taxon>Nematoda</taxon>
        <taxon>Enoplea</taxon>
        <taxon>Dorylaimia</taxon>
        <taxon>Trichinellida</taxon>
        <taxon>Trichuridae</taxon>
        <taxon>Trichuris</taxon>
    </lineage>
</organism>
<sequence length="398" mass="45423">RIEEAWNFACTPLWQEQPLRLSAAPSKPLAEGKSIQKQTHLKFVYLQFPHRLRLATSSHYDTIRWENKMHCRRELGDTVNCSCPARPMERHSAFVPMLKICLCIMVMQSIALKTEGADLCLHRCIKVFARRFSSTKTSSGKQPIGDNLTEELSPDSSEQGNHISSVKEACGVFEEFKACSHTCSTSLQLSVLEDAFDGLNFMCFERKNRFLKHASCLEDKDKRISRLCKNEIKLIELAMESMKHMMTANSLQLESSLQDLCRNTSRLVQCFIPAIIAICGVDAADLMRDFILLTFGKKYALHPMDKAYSPEENTACSSLLRLLRRTPYPQKNFMSSDIVKYSFTTNSNWNELENFPVNMDERKRLTVRKARVNSETMKTASALIVFIIAFVPLTICMD</sequence>
<name>A0A085N7E7_9BILA</name>
<feature type="region of interest" description="Disordered" evidence="1">
    <location>
        <begin position="136"/>
        <end position="160"/>
    </location>
</feature>